<feature type="region of interest" description="Disordered" evidence="1">
    <location>
        <begin position="228"/>
        <end position="253"/>
    </location>
</feature>
<sequence>MPDPRPFASIRGHFDDPPASESSTPRSRRNRLHHALQATADMTPSDMADLGAPPARPPPPVPPLGRSPRFPMQRRRQRSPGSDDRGTWNEDSAGRRRPKRRRLDSEASILPKQSIKYGHYGQVEPGKLKLDIISCDGGEHRDPRHPQTYLGSDNLLRHDKSVYCSDRPSSSIVLQHADDTPFCLEKLHICGPEHGFTAPVREGLVYVAMTCKDLSKYMDPPQHARLNGVHTPPYRRRRPRVAPASERITLSDALRDPEVSAALDRERSYADRADAAHDLAGESNNDHDDDYYNFDRQDADTHCDLPPAGADADSFATTEDSLPVTLLSDEEPGPEESSSQEVLDFRLHRLRHMRRRYEADNWDRDRARWAGIPREERSNDSWNLRRLDAMMARTNMAGSPQQDELDERDSASQQGPEPGYGPSYYQPQTEDEAAEGTEYYDDCLNDPNVTRARFHIRRGKYKVAIKFDPPVSGRFILLKLWANRSNVDVQSIIAKGYGGARFFPAVDFR</sequence>
<dbReference type="RefSeq" id="XP_044662364.1">
    <property type="nucleotide sequence ID" value="XM_044806429.1"/>
</dbReference>
<feature type="region of interest" description="Disordered" evidence="1">
    <location>
        <begin position="1"/>
        <end position="108"/>
    </location>
</feature>
<dbReference type="GeneID" id="68296531"/>
<keyword evidence="3" id="KW-1185">Reference proteome</keyword>
<protein>
    <submittedName>
        <fullName evidence="2">Uncharacterized protein</fullName>
    </submittedName>
</protein>
<gene>
    <name evidence="2" type="ORF">CKM354_001095600</name>
</gene>
<reference evidence="2 3" key="1">
    <citation type="submission" date="2021-01" db="EMBL/GenBank/DDBJ databases">
        <title>Cercospora kikuchii MAFF 305040 whole genome shotgun sequence.</title>
        <authorList>
            <person name="Kashiwa T."/>
            <person name="Suzuki T."/>
        </authorList>
    </citation>
    <scope>NUCLEOTIDE SEQUENCE [LARGE SCALE GENOMIC DNA]</scope>
    <source>
        <strain evidence="2 3">MAFF 305040</strain>
    </source>
</reference>
<feature type="compositionally biased region" description="Basic and acidic residues" evidence="1">
    <location>
        <begin position="293"/>
        <end position="303"/>
    </location>
</feature>
<feature type="compositionally biased region" description="Basic and acidic residues" evidence="1">
    <location>
        <begin position="277"/>
        <end position="286"/>
    </location>
</feature>
<proteinExistence type="predicted"/>
<comment type="caution">
    <text evidence="2">The sequence shown here is derived from an EMBL/GenBank/DDBJ whole genome shotgun (WGS) entry which is preliminary data.</text>
</comment>
<feature type="region of interest" description="Disordered" evidence="1">
    <location>
        <begin position="277"/>
        <end position="315"/>
    </location>
</feature>
<feature type="region of interest" description="Disordered" evidence="1">
    <location>
        <begin position="396"/>
        <end position="432"/>
    </location>
</feature>
<feature type="compositionally biased region" description="Pro residues" evidence="1">
    <location>
        <begin position="54"/>
        <end position="65"/>
    </location>
</feature>
<dbReference type="EMBL" id="BOLY01000007">
    <property type="protein sequence ID" value="GIZ47877.1"/>
    <property type="molecule type" value="Genomic_DNA"/>
</dbReference>
<dbReference type="Proteomes" id="UP000825890">
    <property type="component" value="Unassembled WGS sequence"/>
</dbReference>
<evidence type="ECO:0000313" key="3">
    <source>
        <dbReference type="Proteomes" id="UP000825890"/>
    </source>
</evidence>
<evidence type="ECO:0000313" key="2">
    <source>
        <dbReference type="EMBL" id="GIZ47877.1"/>
    </source>
</evidence>
<organism evidence="2 3">
    <name type="scientific">Cercospora kikuchii</name>
    <dbReference type="NCBI Taxonomy" id="84275"/>
    <lineage>
        <taxon>Eukaryota</taxon>
        <taxon>Fungi</taxon>
        <taxon>Dikarya</taxon>
        <taxon>Ascomycota</taxon>
        <taxon>Pezizomycotina</taxon>
        <taxon>Dothideomycetes</taxon>
        <taxon>Dothideomycetidae</taxon>
        <taxon>Mycosphaerellales</taxon>
        <taxon>Mycosphaerellaceae</taxon>
        <taxon>Cercospora</taxon>
    </lineage>
</organism>
<dbReference type="AlphaFoldDB" id="A0A9P3CRA9"/>
<accession>A0A9P3CRA9</accession>
<evidence type="ECO:0000256" key="1">
    <source>
        <dbReference type="SAM" id="MobiDB-lite"/>
    </source>
</evidence>
<dbReference type="OrthoDB" id="2351940at2759"/>
<name>A0A9P3CRA9_9PEZI</name>
<feature type="compositionally biased region" description="Basic and acidic residues" evidence="1">
    <location>
        <begin position="81"/>
        <end position="94"/>
    </location>
</feature>